<proteinExistence type="predicted"/>
<feature type="compositionally biased region" description="Polar residues" evidence="1">
    <location>
        <begin position="47"/>
        <end position="66"/>
    </location>
</feature>
<evidence type="ECO:0000313" key="3">
    <source>
        <dbReference type="Proteomes" id="UP000230066"/>
    </source>
</evidence>
<feature type="compositionally biased region" description="Low complexity" evidence="1">
    <location>
        <begin position="68"/>
        <end position="85"/>
    </location>
</feature>
<reference evidence="2" key="1">
    <citation type="submission" date="2019-03" db="EMBL/GenBank/DDBJ databases">
        <title>Improved annotation for the trematode Fasciola hepatica.</title>
        <authorList>
            <person name="Choi Y.-J."/>
            <person name="Martin J."/>
            <person name="Mitreva M."/>
        </authorList>
    </citation>
    <scope>NUCLEOTIDE SEQUENCE [LARGE SCALE GENOMIC DNA]</scope>
</reference>
<feature type="region of interest" description="Disordered" evidence="1">
    <location>
        <begin position="47"/>
        <end position="99"/>
    </location>
</feature>
<name>A0A4E0RPC9_FASHE</name>
<sequence>MWSYISDSRKIVISLEVVDLDAHRILHFDSPLISLIGLFAIQTNSDTTVSPTTQVPAQSTQNSAGNITAPSTQTTPSQPVTTRTAQSECIYPIHQSNSL</sequence>
<evidence type="ECO:0000313" key="2">
    <source>
        <dbReference type="EMBL" id="THD18702.1"/>
    </source>
</evidence>
<comment type="caution">
    <text evidence="2">The sequence shown here is derived from an EMBL/GenBank/DDBJ whole genome shotgun (WGS) entry which is preliminary data.</text>
</comment>
<dbReference type="EMBL" id="JXXN02009021">
    <property type="protein sequence ID" value="THD18702.1"/>
    <property type="molecule type" value="Genomic_DNA"/>
</dbReference>
<protein>
    <submittedName>
        <fullName evidence="2">Uncharacterized protein</fullName>
    </submittedName>
</protein>
<keyword evidence="3" id="KW-1185">Reference proteome</keyword>
<gene>
    <name evidence="2" type="ORF">D915_010351</name>
</gene>
<accession>A0A4E0RPC9</accession>
<dbReference type="Proteomes" id="UP000230066">
    <property type="component" value="Unassembled WGS sequence"/>
</dbReference>
<dbReference type="AlphaFoldDB" id="A0A4E0RPC9"/>
<organism evidence="2 3">
    <name type="scientific">Fasciola hepatica</name>
    <name type="common">Liver fluke</name>
    <dbReference type="NCBI Taxonomy" id="6192"/>
    <lineage>
        <taxon>Eukaryota</taxon>
        <taxon>Metazoa</taxon>
        <taxon>Spiralia</taxon>
        <taxon>Lophotrochozoa</taxon>
        <taxon>Platyhelminthes</taxon>
        <taxon>Trematoda</taxon>
        <taxon>Digenea</taxon>
        <taxon>Plagiorchiida</taxon>
        <taxon>Echinostomata</taxon>
        <taxon>Echinostomatoidea</taxon>
        <taxon>Fasciolidae</taxon>
        <taxon>Fasciola</taxon>
    </lineage>
</organism>
<evidence type="ECO:0000256" key="1">
    <source>
        <dbReference type="SAM" id="MobiDB-lite"/>
    </source>
</evidence>